<dbReference type="InterPro" id="IPR011545">
    <property type="entry name" value="DEAD/DEAH_box_helicase_dom"/>
</dbReference>
<dbReference type="SUPFAM" id="SSF52540">
    <property type="entry name" value="P-loop containing nucleoside triphosphate hydrolases"/>
    <property type="match status" value="1"/>
</dbReference>
<sequence>MDTTSPRAAPHPLARLRALGVKAPWQAALLLPASYVDPPEALQDHRLAQEELVYAMPVRVAGAPRTFFNGAPRVVVVLADARDNTFSATVFGNTGEWKARLVEGSEHLLSLRFRWYADRLSGTILGAVDDAWANRLRPVYPGVPNVITPDEVRDLVLGALPRIVDRAATEIARRLEGLGDMAELLAELEAGGWTLKQVLQQAHAPRDRTYAEFAREVLLKLAALDALASAQTQRVERTVEAMTLPTLDPRKQAFPFTLSEAQATAVDELAEPLRAGRRLNGVLLGDVGSGKTACYGALAAAVIDAGRRVAVLLPSTVLAEQVHRELSHAFPDIGPVLVTGDTEAMSMAGARWVIGTSAVLHRDTGRFDLVVVDEEQRFSVEQKAQLVELETHLLLVSATCIPRTQALARYGAATVAVLPVGHATRCITTRIHEHEKRSALFAEVRADVRQGVQVLVVYPLRGESDPDAGDQARMREADRRSVRGAHESWCKVFPPERIRMLTGDTPDEEKRETMRAMREREADILLSTTVVEVGVTLPGVRRVIVVDPQRFGLSQLHQLRGRAARTGGEGWFDLLLREPISDKTRERLNVLVQHANGFDVSLRDLEQRGYGDLGEDSRRQAGASERVLFGQACPVAITDAVYPIYQRRAARAHGRAGPIDLLIGQQPRAPEASTRGGGVKTVR</sequence>
<accession>A0A1G6ZPN6</accession>
<dbReference type="EMBL" id="FNAG01000015">
    <property type="protein sequence ID" value="SDE04452.1"/>
    <property type="molecule type" value="Genomic_DNA"/>
</dbReference>
<evidence type="ECO:0000259" key="9">
    <source>
        <dbReference type="PROSITE" id="PS51194"/>
    </source>
</evidence>
<proteinExistence type="predicted"/>
<keyword evidence="4 10" id="KW-0347">Helicase</keyword>
<dbReference type="Pfam" id="PF00271">
    <property type="entry name" value="Helicase_C"/>
    <property type="match status" value="1"/>
</dbReference>
<dbReference type="Gene3D" id="3.40.50.300">
    <property type="entry name" value="P-loop containing nucleotide triphosphate hydrolases"/>
    <property type="match status" value="2"/>
</dbReference>
<dbReference type="Pfam" id="PF00270">
    <property type="entry name" value="DEAD"/>
    <property type="match status" value="1"/>
</dbReference>
<keyword evidence="2" id="KW-0227">DNA damage</keyword>
<dbReference type="PROSITE" id="PS51192">
    <property type="entry name" value="HELICASE_ATP_BIND_1"/>
    <property type="match status" value="1"/>
</dbReference>
<keyword evidence="6" id="KW-0238">DNA-binding</keyword>
<dbReference type="InterPro" id="IPR001650">
    <property type="entry name" value="Helicase_C-like"/>
</dbReference>
<dbReference type="OrthoDB" id="9804325at2"/>
<protein>
    <submittedName>
        <fullName evidence="10">ATP-dependent DNA helicase RecG</fullName>
    </submittedName>
</protein>
<feature type="domain" description="Helicase C-terminal" evidence="9">
    <location>
        <begin position="447"/>
        <end position="606"/>
    </location>
</feature>
<keyword evidence="1" id="KW-0547">Nucleotide-binding</keyword>
<dbReference type="AlphaFoldDB" id="A0A1G6ZPN6"/>
<dbReference type="SMART" id="SM00487">
    <property type="entry name" value="DEXDc"/>
    <property type="match status" value="1"/>
</dbReference>
<evidence type="ECO:0000256" key="3">
    <source>
        <dbReference type="ARBA" id="ARBA00022801"/>
    </source>
</evidence>
<name>A0A1G6ZPN6_9GAMM</name>
<dbReference type="Proteomes" id="UP000199603">
    <property type="component" value="Unassembled WGS sequence"/>
</dbReference>
<dbReference type="PROSITE" id="PS51194">
    <property type="entry name" value="HELICASE_CTER"/>
    <property type="match status" value="1"/>
</dbReference>
<dbReference type="GO" id="GO:0005524">
    <property type="term" value="F:ATP binding"/>
    <property type="evidence" value="ECO:0007669"/>
    <property type="project" value="UniProtKB-KW"/>
</dbReference>
<evidence type="ECO:0000256" key="1">
    <source>
        <dbReference type="ARBA" id="ARBA00022741"/>
    </source>
</evidence>
<keyword evidence="7" id="KW-0234">DNA repair</keyword>
<dbReference type="InterPro" id="IPR014001">
    <property type="entry name" value="Helicase_ATP-bd"/>
</dbReference>
<keyword evidence="5" id="KW-0067">ATP-binding</keyword>
<dbReference type="InterPro" id="IPR047112">
    <property type="entry name" value="RecG/Mfd"/>
</dbReference>
<evidence type="ECO:0000256" key="7">
    <source>
        <dbReference type="ARBA" id="ARBA00023204"/>
    </source>
</evidence>
<feature type="domain" description="Helicase ATP-binding" evidence="8">
    <location>
        <begin position="272"/>
        <end position="418"/>
    </location>
</feature>
<evidence type="ECO:0000313" key="11">
    <source>
        <dbReference type="Proteomes" id="UP000199603"/>
    </source>
</evidence>
<evidence type="ECO:0000256" key="6">
    <source>
        <dbReference type="ARBA" id="ARBA00023125"/>
    </source>
</evidence>
<gene>
    <name evidence="10" type="ORF">SAMN04488509_11516</name>
</gene>
<organism evidence="10 11">
    <name type="scientific">Aquimonas voraii</name>
    <dbReference type="NCBI Taxonomy" id="265719"/>
    <lineage>
        <taxon>Bacteria</taxon>
        <taxon>Pseudomonadati</taxon>
        <taxon>Pseudomonadota</taxon>
        <taxon>Gammaproteobacteria</taxon>
        <taxon>Lysobacterales</taxon>
        <taxon>Lysobacteraceae</taxon>
        <taxon>Aquimonas</taxon>
    </lineage>
</organism>
<reference evidence="10 11" key="1">
    <citation type="submission" date="2016-10" db="EMBL/GenBank/DDBJ databases">
        <authorList>
            <person name="de Groot N.N."/>
        </authorList>
    </citation>
    <scope>NUCLEOTIDE SEQUENCE [LARGE SCALE GENOMIC DNA]</scope>
    <source>
        <strain evidence="10 11">DSM 16957</strain>
    </source>
</reference>
<evidence type="ECO:0000256" key="5">
    <source>
        <dbReference type="ARBA" id="ARBA00022840"/>
    </source>
</evidence>
<dbReference type="PANTHER" id="PTHR47964:SF1">
    <property type="entry name" value="ATP-DEPENDENT DNA HELICASE HOMOLOG RECG, CHLOROPLASTIC"/>
    <property type="match status" value="1"/>
</dbReference>
<dbReference type="GO" id="GO:0006281">
    <property type="term" value="P:DNA repair"/>
    <property type="evidence" value="ECO:0007669"/>
    <property type="project" value="UniProtKB-KW"/>
</dbReference>
<keyword evidence="3" id="KW-0378">Hydrolase</keyword>
<evidence type="ECO:0000313" key="10">
    <source>
        <dbReference type="EMBL" id="SDE04452.1"/>
    </source>
</evidence>
<evidence type="ECO:0000256" key="2">
    <source>
        <dbReference type="ARBA" id="ARBA00022763"/>
    </source>
</evidence>
<keyword evidence="11" id="KW-1185">Reference proteome</keyword>
<dbReference type="InterPro" id="IPR027417">
    <property type="entry name" value="P-loop_NTPase"/>
</dbReference>
<dbReference type="RefSeq" id="WP_091245256.1">
    <property type="nucleotide sequence ID" value="NZ_FNAG01000015.1"/>
</dbReference>
<evidence type="ECO:0000259" key="8">
    <source>
        <dbReference type="PROSITE" id="PS51192"/>
    </source>
</evidence>
<dbReference type="SMART" id="SM00490">
    <property type="entry name" value="HELICc"/>
    <property type="match status" value="1"/>
</dbReference>
<dbReference type="GO" id="GO:0016787">
    <property type="term" value="F:hydrolase activity"/>
    <property type="evidence" value="ECO:0007669"/>
    <property type="project" value="UniProtKB-KW"/>
</dbReference>
<dbReference type="GO" id="GO:0003678">
    <property type="term" value="F:DNA helicase activity"/>
    <property type="evidence" value="ECO:0007669"/>
    <property type="project" value="TreeGrafter"/>
</dbReference>
<evidence type="ECO:0000256" key="4">
    <source>
        <dbReference type="ARBA" id="ARBA00022806"/>
    </source>
</evidence>
<dbReference type="PANTHER" id="PTHR47964">
    <property type="entry name" value="ATP-DEPENDENT DNA HELICASE HOMOLOG RECG, CHLOROPLASTIC"/>
    <property type="match status" value="1"/>
</dbReference>
<dbReference type="STRING" id="265719.SAMN04488509_11516"/>
<dbReference type="GO" id="GO:0003677">
    <property type="term" value="F:DNA binding"/>
    <property type="evidence" value="ECO:0007669"/>
    <property type="project" value="UniProtKB-KW"/>
</dbReference>